<feature type="domain" description="Sulfotransferase" evidence="3">
    <location>
        <begin position="7"/>
        <end position="234"/>
    </location>
</feature>
<evidence type="ECO:0000256" key="1">
    <source>
        <dbReference type="ARBA" id="ARBA00022679"/>
    </source>
</evidence>
<dbReference type="PANTHER" id="PTHR10605">
    <property type="entry name" value="HEPARAN SULFATE SULFOTRANSFERASE"/>
    <property type="match status" value="1"/>
</dbReference>
<keyword evidence="1 4" id="KW-0808">Transferase</keyword>
<proteinExistence type="predicted"/>
<dbReference type="RefSeq" id="WP_092570144.1">
    <property type="nucleotide sequence ID" value="NZ_BMXH01000010.1"/>
</dbReference>
<dbReference type="Gene3D" id="3.40.50.300">
    <property type="entry name" value="P-loop containing nucleotide triphosphate hydrolases"/>
    <property type="match status" value="1"/>
</dbReference>
<evidence type="ECO:0000313" key="4">
    <source>
        <dbReference type="EMBL" id="SDX56493.1"/>
    </source>
</evidence>
<keyword evidence="2" id="KW-0325">Glycoprotein</keyword>
<sequence length="247" mass="29427">MSEIPKALICVGAPKCGTTWLYHQIKKSDNFNTPINKEVDFWNIYRHSSNVDRGGFKQLPRKVQKLIGLFFRANYFKNYKDDYDVDLFFLDFSPSYMDIKNKHIEQIKKNIGEVKFVLCTRNPAERVVSHLNYSVRMKKFFYLKLFLKDFYYKSRKCRRSTNYSGVYDRLVRAFGEDKVCVIAYEDLFSNAQKCEEKLSFFIGEKITLDTDEVLNKGESRVSVSNDMIKRINQYYYDQARFWEESLM</sequence>
<protein>
    <submittedName>
        <fullName evidence="4">Sulfotransferase domain-containing protein</fullName>
    </submittedName>
</protein>
<dbReference type="PANTHER" id="PTHR10605:SF56">
    <property type="entry name" value="BIFUNCTIONAL HEPARAN SULFATE N-DEACETYLASE_N-SULFOTRANSFERASE"/>
    <property type="match status" value="1"/>
</dbReference>
<organism evidence="4 5">
    <name type="scientific">Aidingimonas halophila</name>
    <dbReference type="NCBI Taxonomy" id="574349"/>
    <lineage>
        <taxon>Bacteria</taxon>
        <taxon>Pseudomonadati</taxon>
        <taxon>Pseudomonadota</taxon>
        <taxon>Gammaproteobacteria</taxon>
        <taxon>Oceanospirillales</taxon>
        <taxon>Halomonadaceae</taxon>
        <taxon>Aidingimonas</taxon>
    </lineage>
</organism>
<dbReference type="Pfam" id="PF00685">
    <property type="entry name" value="Sulfotransfer_1"/>
    <property type="match status" value="1"/>
</dbReference>
<dbReference type="Proteomes" id="UP000198500">
    <property type="component" value="Unassembled WGS sequence"/>
</dbReference>
<dbReference type="InterPro" id="IPR027417">
    <property type="entry name" value="P-loop_NTPase"/>
</dbReference>
<dbReference type="OrthoDB" id="9075305at2"/>
<dbReference type="SUPFAM" id="SSF52540">
    <property type="entry name" value="P-loop containing nucleoside triphosphate hydrolases"/>
    <property type="match status" value="1"/>
</dbReference>
<dbReference type="InterPro" id="IPR037359">
    <property type="entry name" value="NST/OST"/>
</dbReference>
<keyword evidence="5" id="KW-1185">Reference proteome</keyword>
<dbReference type="InterPro" id="IPR000863">
    <property type="entry name" value="Sulfotransferase_dom"/>
</dbReference>
<accession>A0A1H3CQS5</accession>
<evidence type="ECO:0000313" key="5">
    <source>
        <dbReference type="Proteomes" id="UP000198500"/>
    </source>
</evidence>
<dbReference type="STRING" id="574349.SAMN05443545_10681"/>
<gene>
    <name evidence="4" type="ORF">SAMN05443545_10681</name>
</gene>
<dbReference type="GO" id="GO:0008146">
    <property type="term" value="F:sulfotransferase activity"/>
    <property type="evidence" value="ECO:0007669"/>
    <property type="project" value="InterPro"/>
</dbReference>
<evidence type="ECO:0000259" key="3">
    <source>
        <dbReference type="Pfam" id="PF00685"/>
    </source>
</evidence>
<dbReference type="AlphaFoldDB" id="A0A1H3CQS5"/>
<evidence type="ECO:0000256" key="2">
    <source>
        <dbReference type="ARBA" id="ARBA00023180"/>
    </source>
</evidence>
<dbReference type="EMBL" id="FNNI01000006">
    <property type="protein sequence ID" value="SDX56493.1"/>
    <property type="molecule type" value="Genomic_DNA"/>
</dbReference>
<reference evidence="4 5" key="1">
    <citation type="submission" date="2016-10" db="EMBL/GenBank/DDBJ databases">
        <authorList>
            <person name="de Groot N.N."/>
        </authorList>
    </citation>
    <scope>NUCLEOTIDE SEQUENCE [LARGE SCALE GENOMIC DNA]</scope>
    <source>
        <strain evidence="4 5">DSM 19219</strain>
    </source>
</reference>
<name>A0A1H3CQS5_9GAMM</name>